<protein>
    <submittedName>
        <fullName evidence="1">Uncharacterized protein</fullName>
    </submittedName>
</protein>
<dbReference type="EMBL" id="JAINUF010000008">
    <property type="protein sequence ID" value="KAJ8351767.1"/>
    <property type="molecule type" value="Genomic_DNA"/>
</dbReference>
<dbReference type="AlphaFoldDB" id="A0A9Q1F5V0"/>
<comment type="caution">
    <text evidence="1">The sequence shown here is derived from an EMBL/GenBank/DDBJ whole genome shotgun (WGS) entry which is preliminary data.</text>
</comment>
<dbReference type="Proteomes" id="UP001152622">
    <property type="component" value="Chromosome 8"/>
</dbReference>
<keyword evidence="2" id="KW-1185">Reference proteome</keyword>
<accession>A0A9Q1F5V0</accession>
<proteinExistence type="predicted"/>
<organism evidence="1 2">
    <name type="scientific">Synaphobranchus kaupii</name>
    <name type="common">Kaup's arrowtooth eel</name>
    <dbReference type="NCBI Taxonomy" id="118154"/>
    <lineage>
        <taxon>Eukaryota</taxon>
        <taxon>Metazoa</taxon>
        <taxon>Chordata</taxon>
        <taxon>Craniata</taxon>
        <taxon>Vertebrata</taxon>
        <taxon>Euteleostomi</taxon>
        <taxon>Actinopterygii</taxon>
        <taxon>Neopterygii</taxon>
        <taxon>Teleostei</taxon>
        <taxon>Anguilliformes</taxon>
        <taxon>Synaphobranchidae</taxon>
        <taxon>Synaphobranchus</taxon>
    </lineage>
</organism>
<gene>
    <name evidence="1" type="ORF">SKAU_G00232430</name>
</gene>
<evidence type="ECO:0000313" key="1">
    <source>
        <dbReference type="EMBL" id="KAJ8351767.1"/>
    </source>
</evidence>
<sequence length="78" mass="8254">MCIDLELITLSNLSGVAGLGKVSSLPQRGAAVPPSHPNLLHNSWLCNSCARLLESEGRDLGGRRVCSGDRVECEHLGS</sequence>
<name>A0A9Q1F5V0_SYNKA</name>
<evidence type="ECO:0000313" key="2">
    <source>
        <dbReference type="Proteomes" id="UP001152622"/>
    </source>
</evidence>
<reference evidence="1" key="1">
    <citation type="journal article" date="2023" name="Science">
        <title>Genome structures resolve the early diversification of teleost fishes.</title>
        <authorList>
            <person name="Parey E."/>
            <person name="Louis A."/>
            <person name="Montfort J."/>
            <person name="Bouchez O."/>
            <person name="Roques C."/>
            <person name="Iampietro C."/>
            <person name="Lluch J."/>
            <person name="Castinel A."/>
            <person name="Donnadieu C."/>
            <person name="Desvignes T."/>
            <person name="Floi Bucao C."/>
            <person name="Jouanno E."/>
            <person name="Wen M."/>
            <person name="Mejri S."/>
            <person name="Dirks R."/>
            <person name="Jansen H."/>
            <person name="Henkel C."/>
            <person name="Chen W.J."/>
            <person name="Zahm M."/>
            <person name="Cabau C."/>
            <person name="Klopp C."/>
            <person name="Thompson A.W."/>
            <person name="Robinson-Rechavi M."/>
            <person name="Braasch I."/>
            <person name="Lecointre G."/>
            <person name="Bobe J."/>
            <person name="Postlethwait J.H."/>
            <person name="Berthelot C."/>
            <person name="Roest Crollius H."/>
            <person name="Guiguen Y."/>
        </authorList>
    </citation>
    <scope>NUCLEOTIDE SEQUENCE</scope>
    <source>
        <strain evidence="1">WJC10195</strain>
    </source>
</reference>